<dbReference type="InterPro" id="IPR043502">
    <property type="entry name" value="DNA/RNA_pol_sf"/>
</dbReference>
<dbReference type="AlphaFoldDB" id="A0A8H5C9K6"/>
<accession>A0A8H5C9K6</accession>
<comment type="caution">
    <text evidence="2">The sequence shown here is derived from an EMBL/GenBank/DDBJ whole genome shotgun (WGS) entry which is preliminary data.</text>
</comment>
<dbReference type="EMBL" id="JAACJN010000608">
    <property type="protein sequence ID" value="KAF5337639.1"/>
    <property type="molecule type" value="Genomic_DNA"/>
</dbReference>
<dbReference type="InterPro" id="IPR000477">
    <property type="entry name" value="RT_dom"/>
</dbReference>
<evidence type="ECO:0000313" key="2">
    <source>
        <dbReference type="EMBL" id="KAF5337639.1"/>
    </source>
</evidence>
<keyword evidence="3" id="KW-1185">Reference proteome</keyword>
<name>A0A8H5C9K6_9AGAR</name>
<dbReference type="PANTHER" id="PTHR19446">
    <property type="entry name" value="REVERSE TRANSCRIPTASES"/>
    <property type="match status" value="1"/>
</dbReference>
<protein>
    <recommendedName>
        <fullName evidence="1">Reverse transcriptase domain-containing protein</fullName>
    </recommendedName>
</protein>
<gene>
    <name evidence="2" type="ORF">D9757_015092</name>
</gene>
<dbReference type="Pfam" id="PF00078">
    <property type="entry name" value="RVT_1"/>
    <property type="match status" value="1"/>
</dbReference>
<reference evidence="2 3" key="1">
    <citation type="journal article" date="2020" name="ISME J.">
        <title>Uncovering the hidden diversity of litter-decomposition mechanisms in mushroom-forming fungi.</title>
        <authorList>
            <person name="Floudas D."/>
            <person name="Bentzer J."/>
            <person name="Ahren D."/>
            <person name="Johansson T."/>
            <person name="Persson P."/>
            <person name="Tunlid A."/>
        </authorList>
    </citation>
    <scope>NUCLEOTIDE SEQUENCE [LARGE SCALE GENOMIC DNA]</scope>
    <source>
        <strain evidence="2 3">CBS 406.79</strain>
    </source>
</reference>
<evidence type="ECO:0000313" key="3">
    <source>
        <dbReference type="Proteomes" id="UP000518752"/>
    </source>
</evidence>
<evidence type="ECO:0000259" key="1">
    <source>
        <dbReference type="Pfam" id="PF00078"/>
    </source>
</evidence>
<dbReference type="Proteomes" id="UP000518752">
    <property type="component" value="Unassembled WGS sequence"/>
</dbReference>
<dbReference type="OrthoDB" id="2205812at2759"/>
<proteinExistence type="predicted"/>
<dbReference type="SUPFAM" id="SSF56672">
    <property type="entry name" value="DNA/RNA polymerases"/>
    <property type="match status" value="1"/>
</dbReference>
<sequence length="237" mass="27340">MPDKTPNYRIDKDMAWQNVKANINRKATQAERNKMAQNIKKTEIDEVIRISKKGKAAGIDGLPTELYQMLQNLHKDKVNPGDKIPNIVEVLTSVFNEIEKFGTVPKTEFTEGWMRPIYKKKERNNIATYRPITVLNFDYNIFTKALTIRLTEAAPGLIHEGQAGFMKGRSFFNHIHLAEIVIDWAEATEEDGVIVALDQEKAYNKINHEYLWIVLEEFKLLGTSYAQSKLSTLRQKW</sequence>
<organism evidence="2 3">
    <name type="scientific">Collybiopsis confluens</name>
    <dbReference type="NCBI Taxonomy" id="2823264"/>
    <lineage>
        <taxon>Eukaryota</taxon>
        <taxon>Fungi</taxon>
        <taxon>Dikarya</taxon>
        <taxon>Basidiomycota</taxon>
        <taxon>Agaricomycotina</taxon>
        <taxon>Agaricomycetes</taxon>
        <taxon>Agaricomycetidae</taxon>
        <taxon>Agaricales</taxon>
        <taxon>Marasmiineae</taxon>
        <taxon>Omphalotaceae</taxon>
        <taxon>Collybiopsis</taxon>
    </lineage>
</organism>
<feature type="domain" description="Reverse transcriptase" evidence="1">
    <location>
        <begin position="120"/>
        <end position="223"/>
    </location>
</feature>